<dbReference type="GO" id="GO:0005634">
    <property type="term" value="C:nucleus"/>
    <property type="evidence" value="ECO:0007669"/>
    <property type="project" value="TreeGrafter"/>
</dbReference>
<evidence type="ECO:0000313" key="3">
    <source>
        <dbReference type="EMBL" id="KAK1743277.1"/>
    </source>
</evidence>
<name>A0AAD9DDG3_9STRA</name>
<keyword evidence="4" id="KW-1185">Reference proteome</keyword>
<gene>
    <name evidence="3" type="ORF">QTG54_005898</name>
</gene>
<feature type="compositionally biased region" description="Acidic residues" evidence="2">
    <location>
        <begin position="34"/>
        <end position="45"/>
    </location>
</feature>
<protein>
    <submittedName>
        <fullName evidence="3">BCP1 family protein</fullName>
    </submittedName>
</protein>
<feature type="compositionally biased region" description="Acidic residues" evidence="2">
    <location>
        <begin position="58"/>
        <end position="71"/>
    </location>
</feature>
<dbReference type="Proteomes" id="UP001224775">
    <property type="component" value="Unassembled WGS sequence"/>
</dbReference>
<proteinExistence type="inferred from homology"/>
<dbReference type="AlphaFoldDB" id="A0AAD9DDG3"/>
<dbReference type="PANTHER" id="PTHR13261">
    <property type="entry name" value="BRCA2 AND CDKN1A INTERACTING PROTEIN"/>
    <property type="match status" value="1"/>
</dbReference>
<comment type="caution">
    <text evidence="3">The sequence shown here is derived from an EMBL/GenBank/DDBJ whole genome shotgun (WGS) entry which is preliminary data.</text>
</comment>
<evidence type="ECO:0000256" key="1">
    <source>
        <dbReference type="ARBA" id="ARBA00006781"/>
    </source>
</evidence>
<accession>A0AAD9DDG3</accession>
<dbReference type="Pfam" id="PF13862">
    <property type="entry name" value="BCCIP"/>
    <property type="match status" value="1"/>
</dbReference>
<evidence type="ECO:0000256" key="2">
    <source>
        <dbReference type="SAM" id="MobiDB-lite"/>
    </source>
</evidence>
<sequence length="332" mass="36594">MSTKRKSSKSAADGGGAGKEETTQLQHGDGGESSSDDESSDDDSLVLEGEIIRNPDVSDSDDDYSSEEEEADNAKQSKKKQKTNNGKGKGTKPKKKASNQPETIQVDFVFCDMNERFFHGVKTLVHRNSVHSPHSSQLADLTIENNMVGTVLSTDQDDNVFGFASVVNLTTNSSSTCIESLKKICLDKCPQQHKPEMETVLSGKTKRPAGFFFQERMVNVPLEITEVLHQQLVLDMDHAVKNARDEDEKKSLDFGAFVRLAPCYSGGGGGANSAIYKYFDDEIFATNAEFVYTFDAPKMFEEDEEELKCSVIVMTKTGHRAAMKELKKMVGN</sequence>
<evidence type="ECO:0000313" key="4">
    <source>
        <dbReference type="Proteomes" id="UP001224775"/>
    </source>
</evidence>
<reference evidence="3" key="1">
    <citation type="submission" date="2023-06" db="EMBL/GenBank/DDBJ databases">
        <title>Survivors Of The Sea: Transcriptome response of Skeletonema marinoi to long-term dormancy.</title>
        <authorList>
            <person name="Pinder M.I.M."/>
            <person name="Kourtchenko O."/>
            <person name="Robertson E.K."/>
            <person name="Larsson T."/>
            <person name="Maumus F."/>
            <person name="Osuna-Cruz C.M."/>
            <person name="Vancaester E."/>
            <person name="Stenow R."/>
            <person name="Vandepoele K."/>
            <person name="Ploug H."/>
            <person name="Bruchert V."/>
            <person name="Godhe A."/>
            <person name="Topel M."/>
        </authorList>
    </citation>
    <scope>NUCLEOTIDE SEQUENCE</scope>
    <source>
        <strain evidence="3">R05AC</strain>
    </source>
</reference>
<dbReference type="PANTHER" id="PTHR13261:SF0">
    <property type="entry name" value="BRCA2 AND CDKN1A-INTERACTING PROTEIN"/>
    <property type="match status" value="1"/>
</dbReference>
<dbReference type="InterPro" id="IPR025602">
    <property type="entry name" value="BCP1_family"/>
</dbReference>
<comment type="similarity">
    <text evidence="1">Belongs to the BCP1 family.</text>
</comment>
<feature type="region of interest" description="Disordered" evidence="2">
    <location>
        <begin position="1"/>
        <end position="100"/>
    </location>
</feature>
<organism evidence="3 4">
    <name type="scientific">Skeletonema marinoi</name>
    <dbReference type="NCBI Taxonomy" id="267567"/>
    <lineage>
        <taxon>Eukaryota</taxon>
        <taxon>Sar</taxon>
        <taxon>Stramenopiles</taxon>
        <taxon>Ochrophyta</taxon>
        <taxon>Bacillariophyta</taxon>
        <taxon>Coscinodiscophyceae</taxon>
        <taxon>Thalassiosirophycidae</taxon>
        <taxon>Thalassiosirales</taxon>
        <taxon>Skeletonemataceae</taxon>
        <taxon>Skeletonema</taxon>
        <taxon>Skeletonema marinoi-dohrnii complex</taxon>
    </lineage>
</organism>
<dbReference type="EMBL" id="JATAAI010000009">
    <property type="protein sequence ID" value="KAK1743277.1"/>
    <property type="molecule type" value="Genomic_DNA"/>
</dbReference>